<sequence>MSTEIGALRAALSASSVAFERDMGKARNAVKKSGRSMRASMDRAKKSFSAVISKV</sequence>
<evidence type="ECO:0000313" key="1">
    <source>
        <dbReference type="EMBL" id="GAF93547.1"/>
    </source>
</evidence>
<accession>X0TZH2</accession>
<dbReference type="EMBL" id="BARS01011769">
    <property type="protein sequence ID" value="GAF93547.1"/>
    <property type="molecule type" value="Genomic_DNA"/>
</dbReference>
<proteinExistence type="predicted"/>
<organism evidence="1">
    <name type="scientific">marine sediment metagenome</name>
    <dbReference type="NCBI Taxonomy" id="412755"/>
    <lineage>
        <taxon>unclassified sequences</taxon>
        <taxon>metagenomes</taxon>
        <taxon>ecological metagenomes</taxon>
    </lineage>
</organism>
<dbReference type="AlphaFoldDB" id="X0TZH2"/>
<gene>
    <name evidence="1" type="ORF">S01H1_21276</name>
</gene>
<comment type="caution">
    <text evidence="1">The sequence shown here is derived from an EMBL/GenBank/DDBJ whole genome shotgun (WGS) entry which is preliminary data.</text>
</comment>
<reference evidence="1" key="1">
    <citation type="journal article" date="2014" name="Front. Microbiol.">
        <title>High frequency of phylogenetically diverse reductive dehalogenase-homologous genes in deep subseafloor sedimentary metagenomes.</title>
        <authorList>
            <person name="Kawai M."/>
            <person name="Futagami T."/>
            <person name="Toyoda A."/>
            <person name="Takaki Y."/>
            <person name="Nishi S."/>
            <person name="Hori S."/>
            <person name="Arai W."/>
            <person name="Tsubouchi T."/>
            <person name="Morono Y."/>
            <person name="Uchiyama I."/>
            <person name="Ito T."/>
            <person name="Fujiyama A."/>
            <person name="Inagaki F."/>
            <person name="Takami H."/>
        </authorList>
    </citation>
    <scope>NUCLEOTIDE SEQUENCE</scope>
    <source>
        <strain evidence="1">Expedition CK06-06</strain>
    </source>
</reference>
<name>X0TZH2_9ZZZZ</name>
<protein>
    <submittedName>
        <fullName evidence="1">Uncharacterized protein</fullName>
    </submittedName>
</protein>
<feature type="non-terminal residue" evidence="1">
    <location>
        <position position="55"/>
    </location>
</feature>